<reference evidence="1" key="1">
    <citation type="submission" date="2006-07" db="EMBL/GenBank/DDBJ databases">
        <title>Large-scale analysis of RIKEN Arabidopsis full-length (RAFL) cDNAs.</title>
        <authorList>
            <person name="Totoki Y."/>
            <person name="Seki M."/>
            <person name="Ishida J."/>
            <person name="Nakajima M."/>
            <person name="Enju A."/>
            <person name="Morosawa T."/>
            <person name="Kamiya A."/>
            <person name="Narusaka M."/>
            <person name="Shin-i T."/>
            <person name="Nakagawa M."/>
            <person name="Sakamoto N."/>
            <person name="Oishi K."/>
            <person name="Kohara Y."/>
            <person name="Kobayashi M."/>
            <person name="Toyoda A."/>
            <person name="Sakaki Y."/>
            <person name="Sakurai T."/>
            <person name="Iida K."/>
            <person name="Akiyama K."/>
            <person name="Satou M."/>
            <person name="Toyoda T."/>
            <person name="Konagaya A."/>
            <person name="Carninci P."/>
            <person name="Kawai J."/>
            <person name="Hayashizaki Y."/>
            <person name="Shinozaki K."/>
        </authorList>
    </citation>
    <scope>NUCLEOTIDE SEQUENCE</scope>
</reference>
<feature type="non-terminal residue" evidence="1">
    <location>
        <position position="1"/>
    </location>
</feature>
<proteinExistence type="evidence at transcript level"/>
<protein>
    <submittedName>
        <fullName evidence="1">Uncharacterized protein</fullName>
    </submittedName>
</protein>
<dbReference type="EMBL" id="AK230042">
    <property type="protein sequence ID" value="BAF01864.1"/>
    <property type="molecule type" value="mRNA"/>
</dbReference>
<organism evidence="1">
    <name type="scientific">Arabidopsis thaliana</name>
    <name type="common">Mouse-ear cress</name>
    <dbReference type="NCBI Taxonomy" id="3702"/>
    <lineage>
        <taxon>Eukaryota</taxon>
        <taxon>Viridiplantae</taxon>
        <taxon>Streptophyta</taxon>
        <taxon>Embryophyta</taxon>
        <taxon>Tracheophyta</taxon>
        <taxon>Spermatophyta</taxon>
        <taxon>Magnoliopsida</taxon>
        <taxon>eudicotyledons</taxon>
        <taxon>Gunneridae</taxon>
        <taxon>Pentapetalae</taxon>
        <taxon>rosids</taxon>
        <taxon>malvids</taxon>
        <taxon>Brassicales</taxon>
        <taxon>Brassicaceae</taxon>
        <taxon>Camelineae</taxon>
        <taxon>Arabidopsis</taxon>
    </lineage>
</organism>
<dbReference type="AlphaFoldDB" id="Q0WLZ3"/>
<name>Q0WLZ3_ARATH</name>
<accession>Q0WLZ3</accession>
<evidence type="ECO:0000313" key="1">
    <source>
        <dbReference type="EMBL" id="BAF01864.1"/>
    </source>
</evidence>
<sequence>LQCQNTRFCASETRAKSAFQDDDLRGGRNRLVNLGIL</sequence>